<dbReference type="SUPFAM" id="SSF55874">
    <property type="entry name" value="ATPase domain of HSP90 chaperone/DNA topoisomerase II/histidine kinase"/>
    <property type="match status" value="1"/>
</dbReference>
<gene>
    <name evidence="16" type="ORF">RGI145_23800</name>
</gene>
<proteinExistence type="predicted"/>
<dbReference type="NCBIfam" id="TIGR00229">
    <property type="entry name" value="sensory_box"/>
    <property type="match status" value="2"/>
</dbReference>
<dbReference type="InterPro" id="IPR000700">
    <property type="entry name" value="PAS-assoc_C"/>
</dbReference>
<feature type="coiled-coil region" evidence="10">
    <location>
        <begin position="412"/>
        <end position="446"/>
    </location>
</feature>
<evidence type="ECO:0000256" key="9">
    <source>
        <dbReference type="PROSITE-ProRule" id="PRU00169"/>
    </source>
</evidence>
<dbReference type="SMART" id="SM00091">
    <property type="entry name" value="PAS"/>
    <property type="match status" value="2"/>
</dbReference>
<feature type="domain" description="Response regulatory" evidence="13">
    <location>
        <begin position="700"/>
        <end position="809"/>
    </location>
</feature>
<evidence type="ECO:0000256" key="5">
    <source>
        <dbReference type="ARBA" id="ARBA00022741"/>
    </source>
</evidence>
<evidence type="ECO:0000256" key="6">
    <source>
        <dbReference type="ARBA" id="ARBA00022777"/>
    </source>
</evidence>
<dbReference type="Gene3D" id="1.10.287.130">
    <property type="match status" value="1"/>
</dbReference>
<dbReference type="CDD" id="cd00130">
    <property type="entry name" value="PAS"/>
    <property type="match status" value="2"/>
</dbReference>
<dbReference type="SMART" id="SM00387">
    <property type="entry name" value="HATPase_c"/>
    <property type="match status" value="1"/>
</dbReference>
<evidence type="ECO:0000256" key="11">
    <source>
        <dbReference type="SAM" id="MobiDB-lite"/>
    </source>
</evidence>
<geneLocation type="plasmid" evidence="16 17">
    <name>2</name>
</geneLocation>
<dbReference type="GO" id="GO:0000155">
    <property type="term" value="F:phosphorelay sensor kinase activity"/>
    <property type="evidence" value="ECO:0007669"/>
    <property type="project" value="InterPro"/>
</dbReference>
<dbReference type="InterPro" id="IPR035965">
    <property type="entry name" value="PAS-like_dom_sf"/>
</dbReference>
<sequence length="816" mass="89636">MVRRQRLLAGFGEFALRSDSLDEVLTEACHLVGEALGTKRARLLEISQDGRYLLVRAGVGWQADIVGKLRLPMSEHSSETFSIKAGQPVISRDIHQEDRFEVPAFMKEAGVVALANVPVFLPGGQPYGLLQVDDIRPRDFGEKDAEFLRTYAAILGPVIGRLHLVHRLGATEERFRLVVENARDYAIFVTDAEDRITDWFPGAEAVFGWTAEEAVGQSGSMLSTPQDRKHSQDAREIETARREGTAPNRRWHLRKGGERVFIDGIVTALNSPDGSPRGFLRIGQDVTGRHRTEDALRESEARFRHMADSAPALIWMTDADGQIVFANMHFDHMFGRPAAEMLGEGWAAIVLEEDLGPFLVAFEEAFRARRPFRSEVRVYDAARRIRWLRCEGVPRLDDAGRFLGYTGCNVDITEVRLAAEELEQRIAERTAELMTVEETLRQAQKMEAVGQLTGGIAHDFNNMLQGVTGGLDMARRRVAEGRTGEALRYLDAVKDAAERAAGLTRRLLAFARRQPLEPKAVDADGLIAGLADLIRRTMGPGIGVDMRLRDGTGSVLCDANELESALLNLCINARDAMPEGGRLTIGTEVVELTAADTLDGEALPGRYVAISVADSGTGMSPEVLERVFDPFFTTKPQGQGTGLGLSQVWGFMRQSGGLVRIVSTPGRGTTVRLLLPLHKDMVPEEEPEAAPPSYAISRATVMLVDDEDGVRQPAADRLRELGYIVLEARDGPEALRILASHHPDLLVTDVGLPNGMNGQQVAEALRKQLPRLPVLFITGYASTPLPTDAETIAKPFRLDALARRVQALLQPAIPSQ</sequence>
<evidence type="ECO:0000313" key="17">
    <source>
        <dbReference type="Proteomes" id="UP000185494"/>
    </source>
</evidence>
<keyword evidence="16" id="KW-0614">Plasmid</keyword>
<dbReference type="SMART" id="SM00448">
    <property type="entry name" value="REC"/>
    <property type="match status" value="1"/>
</dbReference>
<dbReference type="EC" id="2.7.13.3" evidence="2"/>
<dbReference type="InterPro" id="IPR036097">
    <property type="entry name" value="HisK_dim/P_sf"/>
</dbReference>
<dbReference type="PANTHER" id="PTHR43065:SF42">
    <property type="entry name" value="TWO-COMPONENT SENSOR PPRA"/>
    <property type="match status" value="1"/>
</dbReference>
<keyword evidence="7" id="KW-0067">ATP-binding</keyword>
<dbReference type="CDD" id="cd00082">
    <property type="entry name" value="HisKA"/>
    <property type="match status" value="1"/>
</dbReference>
<feature type="domain" description="Histidine kinase" evidence="12">
    <location>
        <begin position="455"/>
        <end position="679"/>
    </location>
</feature>
<feature type="domain" description="PAC" evidence="15">
    <location>
        <begin position="246"/>
        <end position="298"/>
    </location>
</feature>
<dbReference type="InterPro" id="IPR000014">
    <property type="entry name" value="PAS"/>
</dbReference>
<keyword evidence="5" id="KW-0547">Nucleotide-binding</keyword>
<dbReference type="Gene3D" id="3.30.450.20">
    <property type="entry name" value="PAS domain"/>
    <property type="match status" value="2"/>
</dbReference>
<protein>
    <recommendedName>
        <fullName evidence="2">histidine kinase</fullName>
        <ecNumber evidence="2">2.7.13.3</ecNumber>
    </recommendedName>
</protein>
<dbReference type="InterPro" id="IPR036890">
    <property type="entry name" value="HATPase_C_sf"/>
</dbReference>
<dbReference type="Pfam" id="PF01590">
    <property type="entry name" value="GAF"/>
    <property type="match status" value="1"/>
</dbReference>
<evidence type="ECO:0000256" key="10">
    <source>
        <dbReference type="SAM" id="Coils"/>
    </source>
</evidence>
<dbReference type="SUPFAM" id="SSF52172">
    <property type="entry name" value="CheY-like"/>
    <property type="match status" value="1"/>
</dbReference>
<dbReference type="InterPro" id="IPR005467">
    <property type="entry name" value="His_kinase_dom"/>
</dbReference>
<evidence type="ECO:0000256" key="2">
    <source>
        <dbReference type="ARBA" id="ARBA00012438"/>
    </source>
</evidence>
<dbReference type="PROSITE" id="PS50109">
    <property type="entry name" value="HIS_KIN"/>
    <property type="match status" value="1"/>
</dbReference>
<evidence type="ECO:0000259" key="14">
    <source>
        <dbReference type="PROSITE" id="PS50112"/>
    </source>
</evidence>
<dbReference type="InterPro" id="IPR013767">
    <property type="entry name" value="PAS_fold"/>
</dbReference>
<dbReference type="Gene3D" id="3.30.565.10">
    <property type="entry name" value="Histidine kinase-like ATPase, C-terminal domain"/>
    <property type="match status" value="1"/>
</dbReference>
<feature type="modified residue" description="4-aspartylphosphate" evidence="9">
    <location>
        <position position="749"/>
    </location>
</feature>
<dbReference type="KEGG" id="rgi:RGI145_23800"/>
<evidence type="ECO:0000256" key="3">
    <source>
        <dbReference type="ARBA" id="ARBA00022553"/>
    </source>
</evidence>
<dbReference type="EMBL" id="CP015586">
    <property type="protein sequence ID" value="APT60372.1"/>
    <property type="molecule type" value="Genomic_DNA"/>
</dbReference>
<dbReference type="SUPFAM" id="SSF55781">
    <property type="entry name" value="GAF domain-like"/>
    <property type="match status" value="1"/>
</dbReference>
<organism evidence="16 17">
    <name type="scientific">Roseomonas gilardii</name>
    <dbReference type="NCBI Taxonomy" id="257708"/>
    <lineage>
        <taxon>Bacteria</taxon>
        <taxon>Pseudomonadati</taxon>
        <taxon>Pseudomonadota</taxon>
        <taxon>Alphaproteobacteria</taxon>
        <taxon>Acetobacterales</taxon>
        <taxon>Roseomonadaceae</taxon>
        <taxon>Roseomonas</taxon>
    </lineage>
</organism>
<dbReference type="SMART" id="SM00388">
    <property type="entry name" value="HisKA"/>
    <property type="match status" value="1"/>
</dbReference>
<keyword evidence="6" id="KW-0418">Kinase</keyword>
<evidence type="ECO:0000256" key="1">
    <source>
        <dbReference type="ARBA" id="ARBA00000085"/>
    </source>
</evidence>
<evidence type="ECO:0000256" key="8">
    <source>
        <dbReference type="ARBA" id="ARBA00023012"/>
    </source>
</evidence>
<keyword evidence="3 9" id="KW-0597">Phosphoprotein</keyword>
<feature type="domain" description="PAS" evidence="14">
    <location>
        <begin position="299"/>
        <end position="369"/>
    </location>
</feature>
<dbReference type="Gene3D" id="3.40.50.2300">
    <property type="match status" value="1"/>
</dbReference>
<dbReference type="PROSITE" id="PS50113">
    <property type="entry name" value="PAC"/>
    <property type="match status" value="2"/>
</dbReference>
<evidence type="ECO:0000313" key="16">
    <source>
        <dbReference type="EMBL" id="APT60372.1"/>
    </source>
</evidence>
<dbReference type="Proteomes" id="UP000185494">
    <property type="component" value="Chromosome 2"/>
</dbReference>
<feature type="compositionally biased region" description="Basic and acidic residues" evidence="11">
    <location>
        <begin position="226"/>
        <end position="244"/>
    </location>
</feature>
<dbReference type="SUPFAM" id="SSF47384">
    <property type="entry name" value="Homodimeric domain of signal transducing histidine kinase"/>
    <property type="match status" value="1"/>
</dbReference>
<dbReference type="InterPro" id="IPR004358">
    <property type="entry name" value="Sig_transdc_His_kin-like_C"/>
</dbReference>
<comment type="catalytic activity">
    <reaction evidence="1">
        <text>ATP + protein L-histidine = ADP + protein N-phospho-L-histidine.</text>
        <dbReference type="EC" id="2.7.13.3"/>
    </reaction>
</comment>
<dbReference type="PROSITE" id="PS50110">
    <property type="entry name" value="RESPONSE_REGULATORY"/>
    <property type="match status" value="1"/>
</dbReference>
<dbReference type="InterPro" id="IPR011006">
    <property type="entry name" value="CheY-like_superfamily"/>
</dbReference>
<dbReference type="SMART" id="SM00065">
    <property type="entry name" value="GAF"/>
    <property type="match status" value="1"/>
</dbReference>
<evidence type="ECO:0000259" key="13">
    <source>
        <dbReference type="PROSITE" id="PS50110"/>
    </source>
</evidence>
<evidence type="ECO:0000259" key="15">
    <source>
        <dbReference type="PROSITE" id="PS50113"/>
    </source>
</evidence>
<dbReference type="InterPro" id="IPR003018">
    <property type="entry name" value="GAF"/>
</dbReference>
<dbReference type="Pfam" id="PF00072">
    <property type="entry name" value="Response_reg"/>
    <property type="match status" value="1"/>
</dbReference>
<evidence type="ECO:0000256" key="4">
    <source>
        <dbReference type="ARBA" id="ARBA00022679"/>
    </source>
</evidence>
<reference evidence="16 17" key="1">
    <citation type="submission" date="2016-05" db="EMBL/GenBank/DDBJ databases">
        <title>Complete Genome and Methylome Analysis of Psychrotrophic Bacterial Isolates from Antarctic Lake Untersee.</title>
        <authorList>
            <person name="Fomenkov A."/>
            <person name="Akimov V.N."/>
            <person name="Vasilyeva L.V."/>
            <person name="Andersen D."/>
            <person name="Vincze T."/>
            <person name="Roberts R.J."/>
        </authorList>
    </citation>
    <scope>NUCLEOTIDE SEQUENCE [LARGE SCALE GENOMIC DNA]</scope>
    <source>
        <strain evidence="16 17">U14-5</strain>
        <plasmid evidence="17">Plasmid 2</plasmid>
    </source>
</reference>
<dbReference type="Pfam" id="PF00989">
    <property type="entry name" value="PAS"/>
    <property type="match status" value="1"/>
</dbReference>
<dbReference type="PROSITE" id="PS50112">
    <property type="entry name" value="PAS"/>
    <property type="match status" value="2"/>
</dbReference>
<dbReference type="Pfam" id="PF02518">
    <property type="entry name" value="HATPase_c"/>
    <property type="match status" value="1"/>
</dbReference>
<keyword evidence="4" id="KW-0808">Transferase</keyword>
<evidence type="ECO:0000256" key="7">
    <source>
        <dbReference type="ARBA" id="ARBA00022840"/>
    </source>
</evidence>
<feature type="domain" description="PAC" evidence="15">
    <location>
        <begin position="372"/>
        <end position="424"/>
    </location>
</feature>
<dbReference type="InterPro" id="IPR003661">
    <property type="entry name" value="HisK_dim/P_dom"/>
</dbReference>
<name>A0A1L7ANP0_9PROT</name>
<dbReference type="Pfam" id="PF08448">
    <property type="entry name" value="PAS_4"/>
    <property type="match status" value="1"/>
</dbReference>
<accession>A0A1L7ANP0</accession>
<dbReference type="PRINTS" id="PR00344">
    <property type="entry name" value="BCTRLSENSOR"/>
</dbReference>
<dbReference type="GO" id="GO:0006355">
    <property type="term" value="P:regulation of DNA-templated transcription"/>
    <property type="evidence" value="ECO:0007669"/>
    <property type="project" value="InterPro"/>
</dbReference>
<dbReference type="PANTHER" id="PTHR43065">
    <property type="entry name" value="SENSOR HISTIDINE KINASE"/>
    <property type="match status" value="1"/>
</dbReference>
<dbReference type="GO" id="GO:0005524">
    <property type="term" value="F:ATP binding"/>
    <property type="evidence" value="ECO:0007669"/>
    <property type="project" value="UniProtKB-KW"/>
</dbReference>
<keyword evidence="10" id="KW-0175">Coiled coil</keyword>
<feature type="region of interest" description="Disordered" evidence="11">
    <location>
        <begin position="217"/>
        <end position="246"/>
    </location>
</feature>
<dbReference type="InterPro" id="IPR003594">
    <property type="entry name" value="HATPase_dom"/>
</dbReference>
<dbReference type="InterPro" id="IPR001789">
    <property type="entry name" value="Sig_transdc_resp-reg_receiver"/>
</dbReference>
<evidence type="ECO:0000259" key="12">
    <source>
        <dbReference type="PROSITE" id="PS50109"/>
    </source>
</evidence>
<dbReference type="SUPFAM" id="SSF55785">
    <property type="entry name" value="PYP-like sensor domain (PAS domain)"/>
    <property type="match status" value="2"/>
</dbReference>
<dbReference type="InterPro" id="IPR029016">
    <property type="entry name" value="GAF-like_dom_sf"/>
</dbReference>
<feature type="domain" description="PAS" evidence="14">
    <location>
        <begin position="171"/>
        <end position="244"/>
    </location>
</feature>
<keyword evidence="8" id="KW-0902">Two-component regulatory system</keyword>
<dbReference type="AlphaFoldDB" id="A0A1L7ANP0"/>
<dbReference type="Gene3D" id="3.30.450.40">
    <property type="match status" value="1"/>
</dbReference>
<dbReference type="InterPro" id="IPR013656">
    <property type="entry name" value="PAS_4"/>
</dbReference>